<feature type="domain" description="Hda lid" evidence="1">
    <location>
        <begin position="171"/>
        <end position="235"/>
    </location>
</feature>
<dbReference type="GO" id="GO:0006270">
    <property type="term" value="P:DNA replication initiation"/>
    <property type="evidence" value="ECO:0007669"/>
    <property type="project" value="TreeGrafter"/>
</dbReference>
<dbReference type="Pfam" id="PF22688">
    <property type="entry name" value="Hda_lid"/>
    <property type="match status" value="1"/>
</dbReference>
<protein>
    <submittedName>
        <fullName evidence="2">Putative ATPase involved in DNA replication initiation</fullName>
    </submittedName>
</protein>
<reference evidence="2" key="1">
    <citation type="submission" date="2009-10" db="EMBL/GenBank/DDBJ databases">
        <title>Diversity of trophic interactions inside an arsenic-rich microbial ecosystem.</title>
        <authorList>
            <person name="Bertin P.N."/>
            <person name="Heinrich-Salmeron A."/>
            <person name="Pelletier E."/>
            <person name="Goulhen-Chollet F."/>
            <person name="Arsene-Ploetze F."/>
            <person name="Gallien S."/>
            <person name="Calteau A."/>
            <person name="Vallenet D."/>
            <person name="Casiot C."/>
            <person name="Chane-Woon-Ming B."/>
            <person name="Giloteaux L."/>
            <person name="Barakat M."/>
            <person name="Bonnefoy V."/>
            <person name="Bruneel O."/>
            <person name="Chandler M."/>
            <person name="Cleiss J."/>
            <person name="Duran R."/>
            <person name="Elbaz-Poulichet F."/>
            <person name="Fonknechten N."/>
            <person name="Lauga B."/>
            <person name="Mornico D."/>
            <person name="Ortet P."/>
            <person name="Schaeffer C."/>
            <person name="Siguier P."/>
            <person name="Alexander Thil Smith A."/>
            <person name="Van Dorsselaer A."/>
            <person name="Weissenbach J."/>
            <person name="Medigue C."/>
            <person name="Le Paslier D."/>
        </authorList>
    </citation>
    <scope>NUCLEOTIDE SEQUENCE</scope>
</reference>
<dbReference type="GO" id="GO:0003688">
    <property type="term" value="F:DNA replication origin binding"/>
    <property type="evidence" value="ECO:0007669"/>
    <property type="project" value="TreeGrafter"/>
</dbReference>
<dbReference type="GO" id="GO:0005886">
    <property type="term" value="C:plasma membrane"/>
    <property type="evidence" value="ECO:0007669"/>
    <property type="project" value="TreeGrafter"/>
</dbReference>
<accession>E6PKZ6</accession>
<sequence length="246" mass="26668">MSMGLEHSASRQLLLALQWDDAPTLEGFELGENGLAFEALSKLLASREGGALYLWGPPASGKSHLLRAACRSVQQAGRWALHLTPQSPPSHWPALDAFTRFGAGALLAVDDVQACAAWQQDLLFGLFNAARQFNVAFLAAGNAPPAQLELRADVRTRLAWGLALGLAPLDDDGKQRVLQRMAAARGFDLREDLSRYILSHHARDMASLVGLVSRLDAYALQHARPTSIPLLKSMLAQADPDLHPKP</sequence>
<dbReference type="NCBIfam" id="TIGR03420">
    <property type="entry name" value="DnaA_homol_Hda"/>
    <property type="match status" value="1"/>
</dbReference>
<dbReference type="PANTHER" id="PTHR30050:SF5">
    <property type="entry name" value="DNAA REGULATORY INACTIVATOR HDA"/>
    <property type="match status" value="1"/>
</dbReference>
<dbReference type="Gene3D" id="3.40.50.300">
    <property type="entry name" value="P-loop containing nucleotide triphosphate hydrolases"/>
    <property type="match status" value="1"/>
</dbReference>
<dbReference type="PANTHER" id="PTHR30050">
    <property type="entry name" value="CHROMOSOMAL REPLICATION INITIATOR PROTEIN DNAA"/>
    <property type="match status" value="1"/>
</dbReference>
<gene>
    <name evidence="2" type="ORF">CARN2_1861</name>
</gene>
<evidence type="ECO:0000259" key="1">
    <source>
        <dbReference type="Pfam" id="PF22688"/>
    </source>
</evidence>
<comment type="caution">
    <text evidence="2">The sequence shown here is derived from an EMBL/GenBank/DDBJ whole genome shotgun (WGS) entry which is preliminary data.</text>
</comment>
<dbReference type="GO" id="GO:0032297">
    <property type="term" value="P:negative regulation of DNA-templated DNA replication initiation"/>
    <property type="evidence" value="ECO:0007669"/>
    <property type="project" value="InterPro"/>
</dbReference>
<organism evidence="2">
    <name type="scientific">mine drainage metagenome</name>
    <dbReference type="NCBI Taxonomy" id="410659"/>
    <lineage>
        <taxon>unclassified sequences</taxon>
        <taxon>metagenomes</taxon>
        <taxon>ecological metagenomes</taxon>
    </lineage>
</organism>
<dbReference type="InterPro" id="IPR027417">
    <property type="entry name" value="P-loop_NTPase"/>
</dbReference>
<dbReference type="Gene3D" id="1.10.8.60">
    <property type="match status" value="1"/>
</dbReference>
<dbReference type="SUPFAM" id="SSF52540">
    <property type="entry name" value="P-loop containing nucleoside triphosphate hydrolases"/>
    <property type="match status" value="1"/>
</dbReference>
<name>E6PKZ6_9ZZZZ</name>
<dbReference type="InterPro" id="IPR055199">
    <property type="entry name" value="Hda_lid"/>
</dbReference>
<evidence type="ECO:0000313" key="2">
    <source>
        <dbReference type="EMBL" id="CBH95597.1"/>
    </source>
</evidence>
<proteinExistence type="predicted"/>
<dbReference type="AlphaFoldDB" id="E6PKZ6"/>
<dbReference type="EMBL" id="CABM01000008">
    <property type="protein sequence ID" value="CBH95597.1"/>
    <property type="molecule type" value="Genomic_DNA"/>
</dbReference>
<dbReference type="InterPro" id="IPR017788">
    <property type="entry name" value="Hda"/>
</dbReference>